<evidence type="ECO:0000256" key="1">
    <source>
        <dbReference type="ARBA" id="ARBA00022490"/>
    </source>
</evidence>
<dbReference type="PANTHER" id="PTHR30135:SF3">
    <property type="entry name" value="GLUCONEOGENESIS FACTOR-RELATED"/>
    <property type="match status" value="1"/>
</dbReference>
<name>A0A809SE02_9BACT</name>
<sequence>MISRYRFRKLMAPTAGFRKALLVFVLGLLSFAVGSALSFRQVILPILESLQRAASKILVRIVPPDSLEQATHLLGGALLFLGLFGIVWGIRSAVVHIIRTLTGHRGGVADVFIRRQALAQGPRIVALGGGTGLSTLLRGLKQHSSNITAIVTVTDDGGSSGRLTKEKGMIPPGDIRNCLVALADAEVSMTDLFQHRFGADSGSLSGHSIGNLLIAALADQHHGDFEKAIEAASDVLLIRGRVVPSTLSNVRLRAVLDNGAEVCGETNIVQTGQRIRRMFLDPELVQPHSVALEAIANADVICIGPGSVYTSVIPNLLVDGIAEALRDAPCPKVYICNVMTQPGESDSFTASEHVTAILANVEERVFDCVLVNTGVPSSSAIEKYRDSGQFLVESDSDRIRAMGFRVLASDYMSETDVVRHDPLKVAAKVMSLVGR</sequence>
<dbReference type="HAMAP" id="MF_00973">
    <property type="entry name" value="Gluconeogen_factor"/>
    <property type="match status" value="1"/>
</dbReference>
<dbReference type="SUPFAM" id="SSF142338">
    <property type="entry name" value="CofD-like"/>
    <property type="match status" value="1"/>
</dbReference>
<gene>
    <name evidence="4" type="ORF">NPRO_10890</name>
</gene>
<feature type="transmembrane region" description="Helical" evidence="3">
    <location>
        <begin position="70"/>
        <end position="90"/>
    </location>
</feature>
<dbReference type="Gene3D" id="3.40.50.10680">
    <property type="entry name" value="CofD-like domains"/>
    <property type="match status" value="1"/>
</dbReference>
<accession>A0A809SE02</accession>
<dbReference type="GO" id="GO:0005737">
    <property type="term" value="C:cytoplasm"/>
    <property type="evidence" value="ECO:0007669"/>
    <property type="project" value="UniProtKB-SubCell"/>
</dbReference>
<keyword evidence="3" id="KW-0812">Transmembrane</keyword>
<dbReference type="GO" id="GO:0008360">
    <property type="term" value="P:regulation of cell shape"/>
    <property type="evidence" value="ECO:0007669"/>
    <property type="project" value="UniProtKB-UniRule"/>
</dbReference>
<organism evidence="4 5">
    <name type="scientific">Candidatus Nitrosymbiomonas proteolyticus</name>
    <dbReference type="NCBI Taxonomy" id="2608984"/>
    <lineage>
        <taxon>Bacteria</taxon>
        <taxon>Bacillati</taxon>
        <taxon>Armatimonadota</taxon>
        <taxon>Armatimonadota incertae sedis</taxon>
        <taxon>Candidatus Nitrosymbiomonas</taxon>
    </lineage>
</organism>
<dbReference type="InterPro" id="IPR002882">
    <property type="entry name" value="CofD"/>
</dbReference>
<proteinExistence type="inferred from homology"/>
<dbReference type="Pfam" id="PF01933">
    <property type="entry name" value="CofD"/>
    <property type="match status" value="1"/>
</dbReference>
<evidence type="ECO:0000256" key="2">
    <source>
        <dbReference type="HAMAP-Rule" id="MF_00973"/>
    </source>
</evidence>
<comment type="function">
    <text evidence="2">Required for morphogenesis under gluconeogenic growth conditions.</text>
</comment>
<dbReference type="EMBL" id="AP021858">
    <property type="protein sequence ID" value="BBO23494.1"/>
    <property type="molecule type" value="Genomic_DNA"/>
</dbReference>
<dbReference type="Proteomes" id="UP000662873">
    <property type="component" value="Chromosome"/>
</dbReference>
<keyword evidence="3" id="KW-1133">Transmembrane helix</keyword>
<protein>
    <recommendedName>
        <fullName evidence="2">Putative gluconeogenesis factor</fullName>
    </recommendedName>
</protein>
<dbReference type="AlphaFoldDB" id="A0A809SE02"/>
<evidence type="ECO:0000313" key="5">
    <source>
        <dbReference type="Proteomes" id="UP000662873"/>
    </source>
</evidence>
<evidence type="ECO:0000313" key="4">
    <source>
        <dbReference type="EMBL" id="BBO23494.1"/>
    </source>
</evidence>
<dbReference type="PANTHER" id="PTHR30135">
    <property type="entry name" value="UNCHARACTERIZED PROTEIN YVCK-RELATED"/>
    <property type="match status" value="1"/>
</dbReference>
<dbReference type="NCBIfam" id="TIGR01826">
    <property type="entry name" value="CofD_related"/>
    <property type="match status" value="1"/>
</dbReference>
<dbReference type="InterPro" id="IPR010119">
    <property type="entry name" value="Gluconeogen_factor"/>
</dbReference>
<keyword evidence="3" id="KW-0472">Membrane</keyword>
<reference evidence="4" key="1">
    <citation type="journal article" name="DNA Res.">
        <title>The physiological potential of anammox bacteria as revealed by their core genome structure.</title>
        <authorList>
            <person name="Okubo T."/>
            <person name="Toyoda A."/>
            <person name="Fukuhara K."/>
            <person name="Uchiyama I."/>
            <person name="Harigaya Y."/>
            <person name="Kuroiwa M."/>
            <person name="Suzuki T."/>
            <person name="Murakami Y."/>
            <person name="Suwa Y."/>
            <person name="Takami H."/>
        </authorList>
    </citation>
    <scope>NUCLEOTIDE SEQUENCE</scope>
    <source>
        <strain evidence="4">317325-2</strain>
    </source>
</reference>
<dbReference type="InterPro" id="IPR038136">
    <property type="entry name" value="CofD-like_dom_sf"/>
</dbReference>
<evidence type="ECO:0000256" key="3">
    <source>
        <dbReference type="SAM" id="Phobius"/>
    </source>
</evidence>
<dbReference type="KEGG" id="npy:NPRO_10890"/>
<comment type="subcellular location">
    <subcellularLocation>
        <location evidence="2">Cytoplasm</location>
    </subcellularLocation>
</comment>
<comment type="similarity">
    <text evidence="2">Belongs to the gluconeogenesis factor family.</text>
</comment>
<keyword evidence="1 2" id="KW-0963">Cytoplasm</keyword>
<dbReference type="CDD" id="cd07187">
    <property type="entry name" value="YvcK_like"/>
    <property type="match status" value="1"/>
</dbReference>
<dbReference type="GO" id="GO:0043743">
    <property type="term" value="F:LPPG:FO 2-phospho-L-lactate transferase activity"/>
    <property type="evidence" value="ECO:0007669"/>
    <property type="project" value="InterPro"/>
</dbReference>